<reference evidence="5 6" key="1">
    <citation type="submission" date="2018-03" db="EMBL/GenBank/DDBJ databases">
        <title>Genomic Encyclopedia of Type Strains, Phase III (KMG-III): the genomes of soil and plant-associated and newly described type strains.</title>
        <authorList>
            <person name="Whitman W."/>
        </authorList>
    </citation>
    <scope>NUCLEOTIDE SEQUENCE [LARGE SCALE GENOMIC DNA]</scope>
    <source>
        <strain evidence="5 6">CGMCC 4.7067</strain>
    </source>
</reference>
<dbReference type="SUPFAM" id="SSF52540">
    <property type="entry name" value="P-loop containing nucleoside triphosphate hydrolases"/>
    <property type="match status" value="1"/>
</dbReference>
<evidence type="ECO:0000256" key="3">
    <source>
        <dbReference type="SAM" id="MobiDB-lite"/>
    </source>
</evidence>
<proteinExistence type="predicted"/>
<dbReference type="GO" id="GO:0003677">
    <property type="term" value="F:DNA binding"/>
    <property type="evidence" value="ECO:0007669"/>
    <property type="project" value="UniProtKB-KW"/>
</dbReference>
<dbReference type="Pfam" id="PF13424">
    <property type="entry name" value="TPR_12"/>
    <property type="match status" value="1"/>
</dbReference>
<evidence type="ECO:0000313" key="5">
    <source>
        <dbReference type="EMBL" id="PRY56987.1"/>
    </source>
</evidence>
<name>A0A2T0UGN8_9ACTN</name>
<gene>
    <name evidence="5" type="ORF">B0I28_108298</name>
</gene>
<feature type="domain" description="Bacterial transcriptional activator" evidence="4">
    <location>
        <begin position="96"/>
        <end position="239"/>
    </location>
</feature>
<dbReference type="Gene3D" id="1.25.40.10">
    <property type="entry name" value="Tetratricopeptide repeat domain"/>
    <property type="match status" value="2"/>
</dbReference>
<accession>A0A2T0UGN8</accession>
<dbReference type="SUPFAM" id="SSF46894">
    <property type="entry name" value="C-terminal effector domain of the bipartite response regulators"/>
    <property type="match status" value="1"/>
</dbReference>
<dbReference type="PANTHER" id="PTHR35807">
    <property type="entry name" value="TRANSCRIPTIONAL REGULATOR REDD-RELATED"/>
    <property type="match status" value="1"/>
</dbReference>
<dbReference type="EMBL" id="PVTJ01000008">
    <property type="protein sequence ID" value="PRY56987.1"/>
    <property type="molecule type" value="Genomic_DNA"/>
</dbReference>
<dbReference type="InterPro" id="IPR005158">
    <property type="entry name" value="BTAD"/>
</dbReference>
<keyword evidence="2" id="KW-0804">Transcription</keyword>
<dbReference type="InterPro" id="IPR036388">
    <property type="entry name" value="WH-like_DNA-bd_sf"/>
</dbReference>
<evidence type="ECO:0000256" key="1">
    <source>
        <dbReference type="ARBA" id="ARBA00023015"/>
    </source>
</evidence>
<dbReference type="SUPFAM" id="SSF48452">
    <property type="entry name" value="TPR-like"/>
    <property type="match status" value="2"/>
</dbReference>
<dbReference type="OrthoDB" id="5521887at2"/>
<organism evidence="5 6">
    <name type="scientific">Glycomyces artemisiae</name>
    <dbReference type="NCBI Taxonomy" id="1076443"/>
    <lineage>
        <taxon>Bacteria</taxon>
        <taxon>Bacillati</taxon>
        <taxon>Actinomycetota</taxon>
        <taxon>Actinomycetes</taxon>
        <taxon>Glycomycetales</taxon>
        <taxon>Glycomycetaceae</taxon>
        <taxon>Glycomyces</taxon>
    </lineage>
</organism>
<keyword evidence="5" id="KW-0238">DNA-binding</keyword>
<dbReference type="PRINTS" id="PR00364">
    <property type="entry name" value="DISEASERSIST"/>
</dbReference>
<dbReference type="GO" id="GO:0006355">
    <property type="term" value="P:regulation of DNA-templated transcription"/>
    <property type="evidence" value="ECO:0007669"/>
    <property type="project" value="InterPro"/>
</dbReference>
<dbReference type="Gene3D" id="3.40.50.300">
    <property type="entry name" value="P-loop containing nucleotide triphosphate hydrolases"/>
    <property type="match status" value="1"/>
</dbReference>
<protein>
    <submittedName>
        <fullName evidence="5">DNA-binding SARP family transcriptional activator</fullName>
    </submittedName>
</protein>
<dbReference type="PANTHER" id="PTHR35807:SF1">
    <property type="entry name" value="TRANSCRIPTIONAL REGULATOR REDD"/>
    <property type="match status" value="1"/>
</dbReference>
<dbReference type="InterPro" id="IPR051677">
    <property type="entry name" value="AfsR-DnrI-RedD_regulator"/>
</dbReference>
<feature type="compositionally biased region" description="Pro residues" evidence="3">
    <location>
        <begin position="242"/>
        <end position="255"/>
    </location>
</feature>
<keyword evidence="1" id="KW-0805">Transcription regulation</keyword>
<dbReference type="InterPro" id="IPR016032">
    <property type="entry name" value="Sig_transdc_resp-reg_C-effctor"/>
</dbReference>
<dbReference type="RefSeq" id="WP_106365753.1">
    <property type="nucleotide sequence ID" value="NZ_PVTJ01000008.1"/>
</dbReference>
<comment type="caution">
    <text evidence="5">The sequence shown here is derived from an EMBL/GenBank/DDBJ whole genome shotgun (WGS) entry which is preliminary data.</text>
</comment>
<sequence>MRFAVLGPLRISAPAGAVQLNALQERLLGMLLLAEERPVPVDVIAGELWGGTLTPAADERITSLVDGLRRALPGDGTAAFTRSGTSHRLAVRPGETDIGAVRRDVQDALVHVRFGEDEPAAALLGAALARWRGRPLSGLTGPYIDAEAARLLEFKAEIAEARFGAMLRLGRHDTLIREAREAVRDRPLDQDAVRRLMAALAAAGRDSDAKQAYEELEARLAARAERPAPELRDLLGRIASGEPPPPAPGPHPPGPHQLHPAVPDFTGRTAALRRLDRSRVRRASGVVVSGPAGIGKTALGLAWAHRRHADFPDGQLFADLRGTTRPADPLTVLHGFMRDLGFPAAAIPDDPAQAAADFRAYAAGRRLLVFLDDARDADQVLPLLPGTGGAFTIVTARNPMEQVEARSDIDALELDGMDTAEAEALLLRRIGTAPSPAATASLAPLIARCGGLPLALSIAADLLGDPAPTGRHRAAGRTGLQTVLDESFQRLGAPQRRLYLTLAPLPGPGVPAHLALALARRAGDDPQRLLADLVDSRWLLHADDRYEAHALVADYAAGLAARELPAADRDLVRDRVIAHYHRRDAPTADYEFLTAAYEAWWEHPNASRLAGVLCAYAQRGHRPTELARLGERAAAAAADLGPVERARHCNLVVVAAYAAGDPAAAADFGRRTLALLERTPGGDRIGTARANLGGALARLGRHREALPVLEAAVAAARAGGAWDGVVTASLSLAEAHKGLGDFAAAEAVLLAARAVDRDRSRGLRATLISTHLDDLRPHPAREEAAP</sequence>
<evidence type="ECO:0000256" key="2">
    <source>
        <dbReference type="ARBA" id="ARBA00023163"/>
    </source>
</evidence>
<evidence type="ECO:0000313" key="6">
    <source>
        <dbReference type="Proteomes" id="UP000238176"/>
    </source>
</evidence>
<feature type="region of interest" description="Disordered" evidence="3">
    <location>
        <begin position="236"/>
        <end position="263"/>
    </location>
</feature>
<dbReference type="Proteomes" id="UP000238176">
    <property type="component" value="Unassembled WGS sequence"/>
</dbReference>
<dbReference type="Gene3D" id="1.10.10.10">
    <property type="entry name" value="Winged helix-like DNA-binding domain superfamily/Winged helix DNA-binding domain"/>
    <property type="match status" value="1"/>
</dbReference>
<dbReference type="AlphaFoldDB" id="A0A2T0UGN8"/>
<evidence type="ECO:0000259" key="4">
    <source>
        <dbReference type="SMART" id="SM01043"/>
    </source>
</evidence>
<dbReference type="InterPro" id="IPR027417">
    <property type="entry name" value="P-loop_NTPase"/>
</dbReference>
<keyword evidence="6" id="KW-1185">Reference proteome</keyword>
<dbReference type="SMART" id="SM01043">
    <property type="entry name" value="BTAD"/>
    <property type="match status" value="1"/>
</dbReference>
<dbReference type="InterPro" id="IPR011990">
    <property type="entry name" value="TPR-like_helical_dom_sf"/>
</dbReference>
<dbReference type="Pfam" id="PF03704">
    <property type="entry name" value="BTAD"/>
    <property type="match status" value="1"/>
</dbReference>